<dbReference type="GO" id="GO:0005737">
    <property type="term" value="C:cytoplasm"/>
    <property type="evidence" value="ECO:0007669"/>
    <property type="project" value="TreeGrafter"/>
</dbReference>
<dbReference type="Pfam" id="PF13242">
    <property type="entry name" value="Hydrolase_like"/>
    <property type="match status" value="1"/>
</dbReference>
<proteinExistence type="inferred from homology"/>
<comment type="caution">
    <text evidence="6">The sequence shown here is derived from an EMBL/GenBank/DDBJ whole genome shotgun (WGS) entry which is preliminary data.</text>
</comment>
<dbReference type="OrthoDB" id="148966at2"/>
<organism evidence="6 7">
    <name type="scientific">Candidatus Macondimonas diazotrophica</name>
    <dbReference type="NCBI Taxonomy" id="2305248"/>
    <lineage>
        <taxon>Bacteria</taxon>
        <taxon>Pseudomonadati</taxon>
        <taxon>Pseudomonadota</taxon>
        <taxon>Gammaproteobacteria</taxon>
        <taxon>Chromatiales</taxon>
        <taxon>Ectothiorhodospiraceae</taxon>
        <taxon>Candidatus Macondimonas</taxon>
    </lineage>
</organism>
<evidence type="ECO:0000313" key="6">
    <source>
        <dbReference type="EMBL" id="TFZ83762.1"/>
    </source>
</evidence>
<sequence length="255" mass="27293">MPAVRGCVLDLSGVLHVGSTPLPGAREALAQLRRLPLALRFLTNTSRTPHAVLLDHLARMGFDIPAAELLTAPLATRAVLERRCLRPYFLIHPHLRPDFVGLNTRMPNAVVVGDAGRYFTYRRLNTALRLLVDGAPLIAIANNRYFMSDDGLNLDAGAFVAGLEYAAGCRAETLGKPAPGIFLEACAQMGLPPASVMMVGDDVQADVLGALDAGLQAVLVRTGKFRETDLQQLGGRAPVHDDLKRLVNALSAAMG</sequence>
<dbReference type="GO" id="GO:0016791">
    <property type="term" value="F:phosphatase activity"/>
    <property type="evidence" value="ECO:0007669"/>
    <property type="project" value="InterPro"/>
</dbReference>
<evidence type="ECO:0000256" key="3">
    <source>
        <dbReference type="ARBA" id="ARBA00022723"/>
    </source>
</evidence>
<evidence type="ECO:0000256" key="4">
    <source>
        <dbReference type="ARBA" id="ARBA00022842"/>
    </source>
</evidence>
<comment type="similarity">
    <text evidence="2">Belongs to the HAD-like hydrolase superfamily.</text>
</comment>
<dbReference type="EMBL" id="SRIO01000002">
    <property type="protein sequence ID" value="TFZ83762.1"/>
    <property type="molecule type" value="Genomic_DNA"/>
</dbReference>
<protein>
    <recommendedName>
        <fullName evidence="5">Haloacid dehalogenase-like hydrolase domain-containing protein 2</fullName>
    </recommendedName>
</protein>
<dbReference type="InterPro" id="IPR023214">
    <property type="entry name" value="HAD_sf"/>
</dbReference>
<dbReference type="Proteomes" id="UP000297890">
    <property type="component" value="Unassembled WGS sequence"/>
</dbReference>
<keyword evidence="7" id="KW-1185">Reference proteome</keyword>
<gene>
    <name evidence="6" type="ORF">E4680_01915</name>
</gene>
<evidence type="ECO:0000313" key="7">
    <source>
        <dbReference type="Proteomes" id="UP000297890"/>
    </source>
</evidence>
<keyword evidence="3" id="KW-0479">Metal-binding</keyword>
<dbReference type="Gene3D" id="3.40.50.1000">
    <property type="entry name" value="HAD superfamily/HAD-like"/>
    <property type="match status" value="2"/>
</dbReference>
<dbReference type="GO" id="GO:0046872">
    <property type="term" value="F:metal ion binding"/>
    <property type="evidence" value="ECO:0007669"/>
    <property type="project" value="UniProtKB-KW"/>
</dbReference>
<dbReference type="NCBIfam" id="TIGR01549">
    <property type="entry name" value="HAD-SF-IA-v1"/>
    <property type="match status" value="1"/>
</dbReference>
<dbReference type="InterPro" id="IPR006439">
    <property type="entry name" value="HAD-SF_hydro_IA"/>
</dbReference>
<dbReference type="AlphaFoldDB" id="A0A4Z0FCJ6"/>
<dbReference type="NCBIfam" id="TIGR01458">
    <property type="entry name" value="HAD-SF-IIA-hyp3"/>
    <property type="match status" value="1"/>
</dbReference>
<dbReference type="InterPro" id="IPR006355">
    <property type="entry name" value="LHPP/HDHD2"/>
</dbReference>
<keyword evidence="4" id="KW-0460">Magnesium</keyword>
<accession>A0A4Z0FCJ6</accession>
<reference evidence="6 7" key="1">
    <citation type="journal article" date="2019" name="ISME J.">
        <title>Candidatus Macondimonas diazotrophica, a novel gammaproteobacterial genus dominating crude-oil-contaminated coastal sediments.</title>
        <authorList>
            <person name="Karthikeyan S."/>
            <person name="Konstantinidis K."/>
        </authorList>
    </citation>
    <scope>NUCLEOTIDE SEQUENCE [LARGE SCALE GENOMIC DNA]</scope>
    <source>
        <strain evidence="6 7">KTK01</strain>
    </source>
</reference>
<evidence type="ECO:0000256" key="1">
    <source>
        <dbReference type="ARBA" id="ARBA00001946"/>
    </source>
</evidence>
<dbReference type="PANTHER" id="PTHR19288">
    <property type="entry name" value="4-NITROPHENYLPHOSPHATASE-RELATED"/>
    <property type="match status" value="1"/>
</dbReference>
<dbReference type="SUPFAM" id="SSF56784">
    <property type="entry name" value="HAD-like"/>
    <property type="match status" value="1"/>
</dbReference>
<dbReference type="InterPro" id="IPR006357">
    <property type="entry name" value="HAD-SF_hydro_IIA"/>
</dbReference>
<dbReference type="InterPro" id="IPR036412">
    <property type="entry name" value="HAD-like_sf"/>
</dbReference>
<dbReference type="NCBIfam" id="TIGR01460">
    <property type="entry name" value="HAD-SF-IIA"/>
    <property type="match status" value="1"/>
</dbReference>
<evidence type="ECO:0000256" key="5">
    <source>
        <dbReference type="ARBA" id="ARBA00039666"/>
    </source>
</evidence>
<name>A0A4Z0FCJ6_9GAMM</name>
<dbReference type="RefSeq" id="WP_135280689.1">
    <property type="nucleotide sequence ID" value="NZ_SRIO01000002.1"/>
</dbReference>
<comment type="cofactor">
    <cofactor evidence="1">
        <name>Mg(2+)</name>
        <dbReference type="ChEBI" id="CHEBI:18420"/>
    </cofactor>
</comment>
<dbReference type="PANTHER" id="PTHR19288:SF46">
    <property type="entry name" value="HALOACID DEHALOGENASE-LIKE HYDROLASE DOMAIN-CONTAINING PROTEIN 2"/>
    <property type="match status" value="1"/>
</dbReference>
<dbReference type="Pfam" id="PF13344">
    <property type="entry name" value="Hydrolase_6"/>
    <property type="match status" value="1"/>
</dbReference>
<evidence type="ECO:0000256" key="2">
    <source>
        <dbReference type="ARBA" id="ARBA00007958"/>
    </source>
</evidence>
<keyword evidence="6" id="KW-0378">Hydrolase</keyword>